<gene>
    <name evidence="3" type="primary">LOC107227239</name>
</gene>
<proteinExistence type="predicted"/>
<dbReference type="RefSeq" id="XP_015523817.1">
    <property type="nucleotide sequence ID" value="XM_015668331.1"/>
</dbReference>
<accession>A0A6J0CB69</accession>
<keyword evidence="2" id="KW-1185">Reference proteome</keyword>
<dbReference type="PANTHER" id="PTHR33198:SF19">
    <property type="entry name" value="CCHC-TYPE DOMAIN-CONTAINING PROTEIN"/>
    <property type="match status" value="1"/>
</dbReference>
<dbReference type="PANTHER" id="PTHR33198">
    <property type="entry name" value="ANK_REP_REGION DOMAIN-CONTAINING PROTEIN-RELATED"/>
    <property type="match status" value="1"/>
</dbReference>
<evidence type="ECO:0000256" key="1">
    <source>
        <dbReference type="SAM" id="MobiDB-lite"/>
    </source>
</evidence>
<evidence type="ECO:0000313" key="3">
    <source>
        <dbReference type="RefSeq" id="XP_015523817.1"/>
    </source>
</evidence>
<dbReference type="KEGG" id="nlo:107227239"/>
<feature type="region of interest" description="Disordered" evidence="1">
    <location>
        <begin position="187"/>
        <end position="208"/>
    </location>
</feature>
<dbReference type="Proteomes" id="UP000829291">
    <property type="component" value="Chromosome 2"/>
</dbReference>
<sequence length="208" mass="24389">MAESKIKLEFDASEDHLETFTERSELYFIASGITDAEKQKAVMLTKISRKTYTLIRDSCAPQKPKDKTFEELQLMIKNHLCPQPSEAVERGKFHQAAQLTTESVSEFVAWLRKLAIYCNIQDLSAALRDQLVCGLRQEESRVLSFREKKLTFDKAYKIAVRQEKAKADANIRVIFLFRKMRSRREFHKEKEKGQERRSNEAAYPEYWK</sequence>
<protein>
    <submittedName>
        <fullName evidence="3">Uncharacterized protein LOC107227239</fullName>
    </submittedName>
</protein>
<dbReference type="AlphaFoldDB" id="A0A6J0CB69"/>
<reference evidence="3" key="1">
    <citation type="submission" date="2025-08" db="UniProtKB">
        <authorList>
            <consortium name="RefSeq"/>
        </authorList>
    </citation>
    <scope>IDENTIFICATION</scope>
    <source>
        <tissue evidence="3">Thorax and Abdomen</tissue>
    </source>
</reference>
<name>A0A6J0CB69_NEOLC</name>
<dbReference type="InParanoid" id="A0A6J0CB69"/>
<dbReference type="OrthoDB" id="7699448at2759"/>
<dbReference type="GeneID" id="107227239"/>
<evidence type="ECO:0000313" key="2">
    <source>
        <dbReference type="Proteomes" id="UP000829291"/>
    </source>
</evidence>
<organism evidence="3">
    <name type="scientific">Neodiprion lecontei</name>
    <name type="common">Redheaded pine sawfly</name>
    <dbReference type="NCBI Taxonomy" id="441921"/>
    <lineage>
        <taxon>Eukaryota</taxon>
        <taxon>Metazoa</taxon>
        <taxon>Ecdysozoa</taxon>
        <taxon>Arthropoda</taxon>
        <taxon>Hexapoda</taxon>
        <taxon>Insecta</taxon>
        <taxon>Pterygota</taxon>
        <taxon>Neoptera</taxon>
        <taxon>Endopterygota</taxon>
        <taxon>Hymenoptera</taxon>
        <taxon>Tenthredinoidea</taxon>
        <taxon>Diprionidae</taxon>
        <taxon>Diprioninae</taxon>
        <taxon>Neodiprion</taxon>
    </lineage>
</organism>
<feature type="compositionally biased region" description="Basic and acidic residues" evidence="1">
    <location>
        <begin position="187"/>
        <end position="199"/>
    </location>
</feature>